<keyword evidence="8" id="KW-1185">Reference proteome</keyword>
<evidence type="ECO:0000256" key="3">
    <source>
        <dbReference type="ARBA" id="ARBA00022692"/>
    </source>
</evidence>
<proteinExistence type="inferred from homology"/>
<evidence type="ECO:0000313" key="8">
    <source>
        <dbReference type="Proteomes" id="UP001595698"/>
    </source>
</evidence>
<feature type="transmembrane region" description="Helical" evidence="6">
    <location>
        <begin position="139"/>
        <end position="165"/>
    </location>
</feature>
<feature type="transmembrane region" description="Helical" evidence="6">
    <location>
        <begin position="74"/>
        <end position="94"/>
    </location>
</feature>
<comment type="similarity">
    <text evidence="2 6">Belongs to the 4-toluene sulfonate uptake permease (TSUP) (TC 2.A.102) family.</text>
</comment>
<evidence type="ECO:0000256" key="2">
    <source>
        <dbReference type="ARBA" id="ARBA00009142"/>
    </source>
</evidence>
<feature type="transmembrane region" description="Helical" evidence="6">
    <location>
        <begin position="206"/>
        <end position="226"/>
    </location>
</feature>
<reference evidence="8" key="1">
    <citation type="journal article" date="2019" name="Int. J. Syst. Evol. Microbiol.">
        <title>The Global Catalogue of Microorganisms (GCM) 10K type strain sequencing project: providing services to taxonomists for standard genome sequencing and annotation.</title>
        <authorList>
            <consortium name="The Broad Institute Genomics Platform"/>
            <consortium name="The Broad Institute Genome Sequencing Center for Infectious Disease"/>
            <person name="Wu L."/>
            <person name="Ma J."/>
        </authorList>
    </citation>
    <scope>NUCLEOTIDE SEQUENCE [LARGE SCALE GENOMIC DNA]</scope>
    <source>
        <strain evidence="8">TBRC 7912</strain>
    </source>
</reference>
<feature type="transmembrane region" description="Helical" evidence="6">
    <location>
        <begin position="100"/>
        <end position="118"/>
    </location>
</feature>
<comment type="subcellular location">
    <subcellularLocation>
        <location evidence="6">Cell membrane</location>
        <topology evidence="6">Multi-pass membrane protein</topology>
    </subcellularLocation>
    <subcellularLocation>
        <location evidence="1">Membrane</location>
        <topology evidence="1">Multi-pass membrane protein</topology>
    </subcellularLocation>
</comment>
<organism evidence="7 8">
    <name type="scientific">Streptosporangium jomthongense</name>
    <dbReference type="NCBI Taxonomy" id="1193683"/>
    <lineage>
        <taxon>Bacteria</taxon>
        <taxon>Bacillati</taxon>
        <taxon>Actinomycetota</taxon>
        <taxon>Actinomycetes</taxon>
        <taxon>Streptosporangiales</taxon>
        <taxon>Streptosporangiaceae</taxon>
        <taxon>Streptosporangium</taxon>
    </lineage>
</organism>
<keyword evidence="4 6" id="KW-1133">Transmembrane helix</keyword>
<evidence type="ECO:0000313" key="7">
    <source>
        <dbReference type="EMBL" id="MFC3983317.1"/>
    </source>
</evidence>
<dbReference type="InterPro" id="IPR051598">
    <property type="entry name" value="TSUP/Inactive_protease-like"/>
</dbReference>
<keyword evidence="5 6" id="KW-0472">Membrane</keyword>
<evidence type="ECO:0000256" key="1">
    <source>
        <dbReference type="ARBA" id="ARBA00004141"/>
    </source>
</evidence>
<dbReference type="RefSeq" id="WP_352016319.1">
    <property type="nucleotide sequence ID" value="NZ_JBHSBC010000024.1"/>
</dbReference>
<accession>A0ABV8F7N3</accession>
<feature type="transmembrane region" description="Helical" evidence="6">
    <location>
        <begin position="40"/>
        <end position="62"/>
    </location>
</feature>
<gene>
    <name evidence="7" type="ORF">ACFOYY_24525</name>
</gene>
<dbReference type="PANTHER" id="PTHR43701">
    <property type="entry name" value="MEMBRANE TRANSPORTER PROTEIN MJ0441-RELATED"/>
    <property type="match status" value="1"/>
</dbReference>
<dbReference type="InterPro" id="IPR002781">
    <property type="entry name" value="TM_pro_TauE-like"/>
</dbReference>
<dbReference type="Pfam" id="PF01925">
    <property type="entry name" value="TauE"/>
    <property type="match status" value="1"/>
</dbReference>
<evidence type="ECO:0000256" key="6">
    <source>
        <dbReference type="RuleBase" id="RU363041"/>
    </source>
</evidence>
<feature type="transmembrane region" description="Helical" evidence="6">
    <location>
        <begin position="171"/>
        <end position="194"/>
    </location>
</feature>
<dbReference type="PANTHER" id="PTHR43701:SF2">
    <property type="entry name" value="MEMBRANE TRANSPORTER PROTEIN YJNA-RELATED"/>
    <property type="match status" value="1"/>
</dbReference>
<evidence type="ECO:0000256" key="5">
    <source>
        <dbReference type="ARBA" id="ARBA00023136"/>
    </source>
</evidence>
<name>A0ABV8F7N3_9ACTN</name>
<protein>
    <recommendedName>
        <fullName evidence="6">Probable membrane transporter protein</fullName>
    </recommendedName>
</protein>
<comment type="caution">
    <text evidence="7">The sequence shown here is derived from an EMBL/GenBank/DDBJ whole genome shotgun (WGS) entry which is preliminary data.</text>
</comment>
<feature type="transmembrane region" description="Helical" evidence="6">
    <location>
        <begin position="238"/>
        <end position="255"/>
    </location>
</feature>
<dbReference type="EMBL" id="JBHSBC010000024">
    <property type="protein sequence ID" value="MFC3983317.1"/>
    <property type="molecule type" value="Genomic_DNA"/>
</dbReference>
<keyword evidence="6" id="KW-1003">Cell membrane</keyword>
<dbReference type="Proteomes" id="UP001595698">
    <property type="component" value="Unassembled WGS sequence"/>
</dbReference>
<keyword evidence="3 6" id="KW-0812">Transmembrane</keyword>
<evidence type="ECO:0000256" key="4">
    <source>
        <dbReference type="ARBA" id="ARBA00022989"/>
    </source>
</evidence>
<sequence length="256" mass="25247">MTLTVALVLAGAVVVGVSLGLLGAGGSVLAVPVLVYGAGQPVAVAVPTSLAVVAISSVGALVPRLRRGQVRWSVAAVFAAGGVPAALAGAVLGRGLPGELLLPAFAVIMVVVAVRMLRDAESTGGACRTTAGRVNRRRCLPRALAAGGGVGVLTGVFGVGGGFAVVPALTLLLGLTATDAVGTSLVVVAVNSVAGFAGHVGTRLDYGLVLLFAGGALLTSLVAGRLATRLPADRIRRWFAWTVLALAPLVAAGAWI</sequence>